<dbReference type="InterPro" id="IPR017850">
    <property type="entry name" value="Alkaline_phosphatase_core_sf"/>
</dbReference>
<evidence type="ECO:0000313" key="3">
    <source>
        <dbReference type="EMBL" id="UQC74801.1"/>
    </source>
</evidence>
<reference evidence="3" key="1">
    <citation type="journal article" date="2021" name="Mol. Plant Microbe Interact.">
        <title>Complete Genome Sequence of the Plant-Pathogenic Fungus Colletotrichum lupini.</title>
        <authorList>
            <person name="Baroncelli R."/>
            <person name="Pensec F."/>
            <person name="Da Lio D."/>
            <person name="Boufleur T."/>
            <person name="Vicente I."/>
            <person name="Sarrocco S."/>
            <person name="Picot A."/>
            <person name="Baraldi E."/>
            <person name="Sukno S."/>
            <person name="Thon M."/>
            <person name="Le Floch G."/>
        </authorList>
    </citation>
    <scope>NUCLEOTIDE SEQUENCE</scope>
    <source>
        <strain evidence="3">IMI 504893</strain>
    </source>
</reference>
<evidence type="ECO:0000256" key="2">
    <source>
        <dbReference type="SAM" id="Phobius"/>
    </source>
</evidence>
<evidence type="ECO:0000313" key="4">
    <source>
        <dbReference type="Proteomes" id="UP000830671"/>
    </source>
</evidence>
<dbReference type="RefSeq" id="XP_049136450.1">
    <property type="nucleotide sequence ID" value="XM_049280493.1"/>
</dbReference>
<evidence type="ECO:0000256" key="1">
    <source>
        <dbReference type="ARBA" id="ARBA00022801"/>
    </source>
</evidence>
<gene>
    <name evidence="3" type="ORF">CLUP02_01453</name>
</gene>
<keyword evidence="1" id="KW-0378">Hydrolase</keyword>
<dbReference type="Gene3D" id="3.40.720.10">
    <property type="entry name" value="Alkaline Phosphatase, subunit A"/>
    <property type="match status" value="1"/>
</dbReference>
<dbReference type="EMBL" id="CP019471">
    <property type="protein sequence ID" value="UQC74801.1"/>
    <property type="molecule type" value="Genomic_DNA"/>
</dbReference>
<accession>A0A9Q8SD89</accession>
<dbReference type="PANTHER" id="PTHR31956:SF15">
    <property type="entry name" value="ACID PHOSPHATASE PHOA"/>
    <property type="match status" value="1"/>
</dbReference>
<dbReference type="GO" id="GO:0016788">
    <property type="term" value="F:hydrolase activity, acting on ester bonds"/>
    <property type="evidence" value="ECO:0007669"/>
    <property type="project" value="InterPro"/>
</dbReference>
<protein>
    <submittedName>
        <fullName evidence="3">Phosphoesterase</fullName>
    </submittedName>
</protein>
<keyword evidence="2" id="KW-1133">Transmembrane helix</keyword>
<organism evidence="3 4">
    <name type="scientific">Colletotrichum lupini</name>
    <dbReference type="NCBI Taxonomy" id="145971"/>
    <lineage>
        <taxon>Eukaryota</taxon>
        <taxon>Fungi</taxon>
        <taxon>Dikarya</taxon>
        <taxon>Ascomycota</taxon>
        <taxon>Pezizomycotina</taxon>
        <taxon>Sordariomycetes</taxon>
        <taxon>Hypocreomycetidae</taxon>
        <taxon>Glomerellales</taxon>
        <taxon>Glomerellaceae</taxon>
        <taxon>Colletotrichum</taxon>
        <taxon>Colletotrichum acutatum species complex</taxon>
    </lineage>
</organism>
<dbReference type="GO" id="GO:0009395">
    <property type="term" value="P:phospholipid catabolic process"/>
    <property type="evidence" value="ECO:0007669"/>
    <property type="project" value="TreeGrafter"/>
</dbReference>
<dbReference type="Proteomes" id="UP000830671">
    <property type="component" value="Chromosome 1"/>
</dbReference>
<feature type="transmembrane region" description="Helical" evidence="2">
    <location>
        <begin position="45"/>
        <end position="69"/>
    </location>
</feature>
<proteinExistence type="predicted"/>
<dbReference type="AlphaFoldDB" id="A0A9Q8SD89"/>
<keyword evidence="2" id="KW-0472">Membrane</keyword>
<dbReference type="PANTHER" id="PTHR31956">
    <property type="entry name" value="NON-SPECIFIC PHOSPHOLIPASE C4-RELATED"/>
    <property type="match status" value="1"/>
</dbReference>
<keyword evidence="4" id="KW-1185">Reference proteome</keyword>
<dbReference type="InterPro" id="IPR007312">
    <property type="entry name" value="Phosphoesterase"/>
</dbReference>
<sequence>MEVAGNNTSQRGKCQTVVSPAPTDNVVVGSRIPNPSIHSGHSVTVFGGLCTMLLSFFTLTGLLAIVGAFHIPGRGFDRFISIWLENQARLPTSLDGLPHSLTLVTRQDFAKVVKDSHIADLKKDGILLTNYYAHTHPSQANYIAALAGDYFGLNHDEPVRLPLNISTIVDLLDWRGLSWKAYMEDIPGPGYLAAASDGQTGDGKWDYVRKHNPFVSFDSINLNGSRLLNIEGFDDFKTDFEKKKVPQWVFMSPNQMNDGHNTSLEYATKWAQDFLKPMLVPGAFKERTLIQLTYDESDDHGKPNKIASLLLGSALPQDRRGTEDKTFYTHYSMLSTVQFNWETPNLGRYDVGANIFQFVQDLGSRVLVPNKDPPNMASVNNSESYFGPLNGDASKFRPYPPPNLALNGSSGLPILEHTRLQWVFHNQPTPYDGNGTLYDANSQPQYIPQAVQ</sequence>
<keyword evidence="2" id="KW-0812">Transmembrane</keyword>
<name>A0A9Q8SD89_9PEZI</name>
<dbReference type="KEGG" id="clup:CLUP02_01453"/>
<dbReference type="Pfam" id="PF04185">
    <property type="entry name" value="Phosphoesterase"/>
    <property type="match status" value="1"/>
</dbReference>
<dbReference type="GeneID" id="73335503"/>